<dbReference type="SUPFAM" id="SSF48371">
    <property type="entry name" value="ARM repeat"/>
    <property type="match status" value="1"/>
</dbReference>
<protein>
    <submittedName>
        <fullName evidence="1">Armadillo-type protein</fullName>
    </submittedName>
</protein>
<evidence type="ECO:0000313" key="2">
    <source>
        <dbReference type="Proteomes" id="UP001215598"/>
    </source>
</evidence>
<comment type="caution">
    <text evidence="1">The sequence shown here is derived from an EMBL/GenBank/DDBJ whole genome shotgun (WGS) entry which is preliminary data.</text>
</comment>
<name>A0AAD7JC81_9AGAR</name>
<keyword evidence="2" id="KW-1185">Reference proteome</keyword>
<dbReference type="EMBL" id="JARKIB010000040">
    <property type="protein sequence ID" value="KAJ7759267.1"/>
    <property type="molecule type" value="Genomic_DNA"/>
</dbReference>
<evidence type="ECO:0000313" key="1">
    <source>
        <dbReference type="EMBL" id="KAJ7759267.1"/>
    </source>
</evidence>
<dbReference type="Gene3D" id="1.25.10.10">
    <property type="entry name" value="Leucine-rich Repeat Variant"/>
    <property type="match status" value="1"/>
</dbReference>
<organism evidence="1 2">
    <name type="scientific">Mycena metata</name>
    <dbReference type="NCBI Taxonomy" id="1033252"/>
    <lineage>
        <taxon>Eukaryota</taxon>
        <taxon>Fungi</taxon>
        <taxon>Dikarya</taxon>
        <taxon>Basidiomycota</taxon>
        <taxon>Agaricomycotina</taxon>
        <taxon>Agaricomycetes</taxon>
        <taxon>Agaricomycetidae</taxon>
        <taxon>Agaricales</taxon>
        <taxon>Marasmiineae</taxon>
        <taxon>Mycenaceae</taxon>
        <taxon>Mycena</taxon>
    </lineage>
</organism>
<reference evidence="1" key="1">
    <citation type="submission" date="2023-03" db="EMBL/GenBank/DDBJ databases">
        <title>Massive genome expansion in bonnet fungi (Mycena s.s.) driven by repeated elements and novel gene families across ecological guilds.</title>
        <authorList>
            <consortium name="Lawrence Berkeley National Laboratory"/>
            <person name="Harder C.B."/>
            <person name="Miyauchi S."/>
            <person name="Viragh M."/>
            <person name="Kuo A."/>
            <person name="Thoen E."/>
            <person name="Andreopoulos B."/>
            <person name="Lu D."/>
            <person name="Skrede I."/>
            <person name="Drula E."/>
            <person name="Henrissat B."/>
            <person name="Morin E."/>
            <person name="Kohler A."/>
            <person name="Barry K."/>
            <person name="LaButti K."/>
            <person name="Morin E."/>
            <person name="Salamov A."/>
            <person name="Lipzen A."/>
            <person name="Mereny Z."/>
            <person name="Hegedus B."/>
            <person name="Baldrian P."/>
            <person name="Stursova M."/>
            <person name="Weitz H."/>
            <person name="Taylor A."/>
            <person name="Grigoriev I.V."/>
            <person name="Nagy L.G."/>
            <person name="Martin F."/>
            <person name="Kauserud H."/>
        </authorList>
    </citation>
    <scope>NUCLEOTIDE SEQUENCE</scope>
    <source>
        <strain evidence="1">CBHHK182m</strain>
    </source>
</reference>
<dbReference type="Proteomes" id="UP001215598">
    <property type="component" value="Unassembled WGS sequence"/>
</dbReference>
<dbReference type="InterPro" id="IPR011989">
    <property type="entry name" value="ARM-like"/>
</dbReference>
<accession>A0AAD7JC81</accession>
<dbReference type="InterPro" id="IPR016024">
    <property type="entry name" value="ARM-type_fold"/>
</dbReference>
<dbReference type="AlphaFoldDB" id="A0AAD7JC81"/>
<proteinExistence type="predicted"/>
<sequence>MPPLQRQRTRESLLSWWSDSNSVGATIPLHTFAKPLSKLLHNRQASGLVRKYRNSPLSKESLGVFSAYLVLDLYFLFSQRELIVSSFKGISSATRSAVLEDLIRRTQQETEARAFAEANILPFLMELLETREENILRGTCRLLRIIASWPSLIHDFQYLDLRPLFILLRHSDTVIRQDALYTWARVVSPEILLDLVNRLLESPDVDVVMSKCKLLQDTFKHQSALQISTSSVEMLSLKLVTFLNHEDVRVQSGISDALVTLVYPWAQAVGADNFLCLAQKLLESSWDNSIIQWTCQLLEDAFEHQSAFQISASSVEMLSSKLLTFLNHENGPVKTSASLALKRLARHPNPDVKSGAMNTLTKFMNLQIAEIMMKIVSPADRIGLLGLLSSTDRFHLWQKRPELHWAIYGQIPQIPQVPGQNHDTAFEGDMLPAENESTVADVPDNGIFTIHDRIPSITVSDYTGTRVILESPTGIPSITVTEAT</sequence>
<gene>
    <name evidence="1" type="ORF">B0H16DRAFT_1535024</name>
</gene>